<feature type="compositionally biased region" description="Basic residues" evidence="1">
    <location>
        <begin position="51"/>
        <end position="60"/>
    </location>
</feature>
<dbReference type="AlphaFoldDB" id="A0A6J6ET92"/>
<dbReference type="InterPro" id="IPR035172">
    <property type="entry name" value="DUF5302"/>
</dbReference>
<feature type="region of interest" description="Disordered" evidence="1">
    <location>
        <begin position="1"/>
        <end position="60"/>
    </location>
</feature>
<name>A0A6J6ET92_9ZZZZ</name>
<dbReference type="EMBL" id="CAEZTV010000056">
    <property type="protein sequence ID" value="CAB4579770.1"/>
    <property type="molecule type" value="Genomic_DNA"/>
</dbReference>
<protein>
    <submittedName>
        <fullName evidence="2">Unannotated protein</fullName>
    </submittedName>
</protein>
<gene>
    <name evidence="2" type="ORF">UFOPK1747_00482</name>
</gene>
<reference evidence="2" key="1">
    <citation type="submission" date="2020-05" db="EMBL/GenBank/DDBJ databases">
        <authorList>
            <person name="Chiriac C."/>
            <person name="Salcher M."/>
            <person name="Ghai R."/>
            <person name="Kavagutti S V."/>
        </authorList>
    </citation>
    <scope>NUCLEOTIDE SEQUENCE</scope>
</reference>
<evidence type="ECO:0000313" key="2">
    <source>
        <dbReference type="EMBL" id="CAB4579770.1"/>
    </source>
</evidence>
<feature type="compositionally biased region" description="Polar residues" evidence="1">
    <location>
        <begin position="25"/>
        <end position="42"/>
    </location>
</feature>
<feature type="compositionally biased region" description="Basic and acidic residues" evidence="1">
    <location>
        <begin position="1"/>
        <end position="15"/>
    </location>
</feature>
<sequence>MSEDKKPAIDPRAKMLEALAKKQKGNTTGKTAGPTSGSKVGSGQTGGAAPKMHRRKSGSA</sequence>
<proteinExistence type="predicted"/>
<organism evidence="2">
    <name type="scientific">freshwater metagenome</name>
    <dbReference type="NCBI Taxonomy" id="449393"/>
    <lineage>
        <taxon>unclassified sequences</taxon>
        <taxon>metagenomes</taxon>
        <taxon>ecological metagenomes</taxon>
    </lineage>
</organism>
<accession>A0A6J6ET92</accession>
<dbReference type="Pfam" id="PF17227">
    <property type="entry name" value="DUF5302"/>
    <property type="match status" value="1"/>
</dbReference>
<evidence type="ECO:0000256" key="1">
    <source>
        <dbReference type="SAM" id="MobiDB-lite"/>
    </source>
</evidence>